<dbReference type="PANTHER" id="PTHR33204">
    <property type="entry name" value="TRANSCRIPTIONAL REGULATOR, MARR FAMILY"/>
    <property type="match status" value="1"/>
</dbReference>
<keyword evidence="2" id="KW-0238">DNA-binding</keyword>
<keyword evidence="1" id="KW-0805">Transcription regulation</keyword>
<dbReference type="SUPFAM" id="SSF46785">
    <property type="entry name" value="Winged helix' DNA-binding domain"/>
    <property type="match status" value="1"/>
</dbReference>
<name>A0ABZ3C5P8_9ACTN</name>
<keyword evidence="3" id="KW-0804">Transcription</keyword>
<dbReference type="PROSITE" id="PS51118">
    <property type="entry name" value="HTH_HXLR"/>
    <property type="match status" value="1"/>
</dbReference>
<feature type="domain" description="HTH hxlR-type" evidence="4">
    <location>
        <begin position="12"/>
        <end position="110"/>
    </location>
</feature>
<organism evidence="5 6">
    <name type="scientific">Propioniciclava soli</name>
    <dbReference type="NCBI Taxonomy" id="2775081"/>
    <lineage>
        <taxon>Bacteria</taxon>
        <taxon>Bacillati</taxon>
        <taxon>Actinomycetota</taxon>
        <taxon>Actinomycetes</taxon>
        <taxon>Propionibacteriales</taxon>
        <taxon>Propionibacteriaceae</taxon>
        <taxon>Propioniciclava</taxon>
    </lineage>
</organism>
<gene>
    <name evidence="5" type="ORF">PCC79_13210</name>
</gene>
<protein>
    <submittedName>
        <fullName evidence="5">Helix-turn-helix domain-containing protein</fullName>
    </submittedName>
</protein>
<dbReference type="RefSeq" id="WP_232548429.1">
    <property type="nucleotide sequence ID" value="NZ_CP115965.1"/>
</dbReference>
<dbReference type="InterPro" id="IPR036388">
    <property type="entry name" value="WH-like_DNA-bd_sf"/>
</dbReference>
<evidence type="ECO:0000256" key="2">
    <source>
        <dbReference type="ARBA" id="ARBA00023125"/>
    </source>
</evidence>
<dbReference type="InterPro" id="IPR002577">
    <property type="entry name" value="HTH_HxlR"/>
</dbReference>
<evidence type="ECO:0000256" key="1">
    <source>
        <dbReference type="ARBA" id="ARBA00023015"/>
    </source>
</evidence>
<accession>A0ABZ3C5P8</accession>
<reference evidence="5 6" key="1">
    <citation type="journal article" date="2023" name="Environ Microbiome">
        <title>A coral-associated actinobacterium mitigates coral bleaching under heat stress.</title>
        <authorList>
            <person name="Li J."/>
            <person name="Zou Y."/>
            <person name="Li Q."/>
            <person name="Zhang J."/>
            <person name="Bourne D.G."/>
            <person name="Lyu Y."/>
            <person name="Liu C."/>
            <person name="Zhang S."/>
        </authorList>
    </citation>
    <scope>NUCLEOTIDE SEQUENCE [LARGE SCALE GENOMIC DNA]</scope>
    <source>
        <strain evidence="5 6">SCSIO 13291</strain>
    </source>
</reference>
<proteinExistence type="predicted"/>
<dbReference type="Pfam" id="PF01638">
    <property type="entry name" value="HxlR"/>
    <property type="match status" value="1"/>
</dbReference>
<dbReference type="Gene3D" id="1.10.10.10">
    <property type="entry name" value="Winged helix-like DNA-binding domain superfamily/Winged helix DNA-binding domain"/>
    <property type="match status" value="1"/>
</dbReference>
<dbReference type="PANTHER" id="PTHR33204:SF18">
    <property type="entry name" value="TRANSCRIPTIONAL REGULATORY PROTEIN"/>
    <property type="match status" value="1"/>
</dbReference>
<sequence>MTPAYDPFNRLCPSRSVLDTVADRWAVLVLVALGDGRARFSALRERVDGISPKMLTATLRHLETDGLVSRRPGTGGIRQVYYELTDVGASAVPAAAALVAWARAHAADVQAARQEIS</sequence>
<evidence type="ECO:0000256" key="3">
    <source>
        <dbReference type="ARBA" id="ARBA00023163"/>
    </source>
</evidence>
<evidence type="ECO:0000313" key="5">
    <source>
        <dbReference type="EMBL" id="WZW97846.1"/>
    </source>
</evidence>
<dbReference type="InterPro" id="IPR036390">
    <property type="entry name" value="WH_DNA-bd_sf"/>
</dbReference>
<evidence type="ECO:0000313" key="6">
    <source>
        <dbReference type="Proteomes" id="UP001434337"/>
    </source>
</evidence>
<dbReference type="Proteomes" id="UP001434337">
    <property type="component" value="Chromosome"/>
</dbReference>
<evidence type="ECO:0000259" key="4">
    <source>
        <dbReference type="PROSITE" id="PS51118"/>
    </source>
</evidence>
<dbReference type="EMBL" id="CP115965">
    <property type="protein sequence ID" value="WZW97846.1"/>
    <property type="molecule type" value="Genomic_DNA"/>
</dbReference>
<keyword evidence="6" id="KW-1185">Reference proteome</keyword>